<dbReference type="PROSITE" id="PS50893">
    <property type="entry name" value="ABC_TRANSPORTER_2"/>
    <property type="match status" value="1"/>
</dbReference>
<protein>
    <submittedName>
        <fullName evidence="11">ABC transporter G family member 23</fullName>
    </submittedName>
</protein>
<feature type="transmembrane region" description="Helical" evidence="8">
    <location>
        <begin position="752"/>
        <end position="775"/>
    </location>
</feature>
<dbReference type="InterPro" id="IPR003439">
    <property type="entry name" value="ABC_transporter-like_ATP-bd"/>
</dbReference>
<evidence type="ECO:0000256" key="3">
    <source>
        <dbReference type="ARBA" id="ARBA00022741"/>
    </source>
</evidence>
<dbReference type="SMART" id="SM00382">
    <property type="entry name" value="AAA"/>
    <property type="match status" value="1"/>
</dbReference>
<feature type="transmembrane region" description="Helical" evidence="8">
    <location>
        <begin position="844"/>
        <end position="866"/>
    </location>
</feature>
<dbReference type="Pfam" id="PF12698">
    <property type="entry name" value="ABC2_membrane_3"/>
    <property type="match status" value="1"/>
</dbReference>
<dbReference type="InterPro" id="IPR027417">
    <property type="entry name" value="P-loop_NTPase"/>
</dbReference>
<keyword evidence="6 8" id="KW-0472">Membrane</keyword>
<comment type="subcellular location">
    <subcellularLocation>
        <location evidence="1">Membrane</location>
        <topology evidence="1">Multi-pass membrane protein</topology>
    </subcellularLocation>
</comment>
<evidence type="ECO:0000256" key="2">
    <source>
        <dbReference type="ARBA" id="ARBA00022692"/>
    </source>
</evidence>
<proteinExistence type="predicted"/>
<keyword evidence="2 8" id="KW-0812">Transmembrane</keyword>
<evidence type="ECO:0000313" key="12">
    <source>
        <dbReference type="EnsemblMetazoa" id="KAF7494021.1"/>
    </source>
</evidence>
<keyword evidence="3" id="KW-0547">Nucleotide-binding</keyword>
<dbReference type="CDD" id="cd03230">
    <property type="entry name" value="ABC_DR_subfamily_A"/>
    <property type="match status" value="1"/>
</dbReference>
<dbReference type="GO" id="GO:0140359">
    <property type="term" value="F:ABC-type transporter activity"/>
    <property type="evidence" value="ECO:0007669"/>
    <property type="project" value="InterPro"/>
</dbReference>
<evidence type="ECO:0000259" key="10">
    <source>
        <dbReference type="PROSITE" id="PS51012"/>
    </source>
</evidence>
<evidence type="ECO:0000256" key="5">
    <source>
        <dbReference type="ARBA" id="ARBA00022989"/>
    </source>
</evidence>
<sequence length="870" mass="96540">MLKNPFSSTSYVSDEADVVAINDNRHAALNRFRRLTSMNDNEEKVQRDPALMLAKLVEKTNKNGVYVNKGLVMDDERSMISTPGAITPSLPPKIAVDVKDVTFTYGFGQKSLLTLKKINVSVPQGKIYALLGSSGCGKTTLLRCVLGRLQPQSGLIRVFGQEPGSEYSPVPGPGVGYMPQELALFPDFTIKETLRYFGQLYRMSAKEIKARTKFLITLLHLPEKNRLVSQLSGGQQRRVSLASALVHRPPLLILDEPTVGVDPVLRKAIWEHLDALCKEDGLTVIITTHYIEEARTAETVGLMRFGRLLVQANPEELLVQHGLPTLEAVFLKLCQLDSAQIPEGIKTDSSSFSESKNDVTLGPFKEKISINTEGNDGNNNNNNNNNNNGSETKGSIQNEKNFNNNNNNNNNSNEENNNNNNNAIALAANKTNNLLMPMTAAFKDVSARATPSTQSPRMSFSDGSRHEVFALQNQISVQGERRRAFDLNRVMALFIKNAIRLKRNVPILLFYFFLPSIQIALFCICIGQDPKNIPVAIYNAEDPPGLSAEYLSFVNSEIVVQIPYQSLEEARQAVVDGKAWAALHFSHNYSASLNQRRIMAGKADNDTIDASNIKLYLDMSNQVIGFVLLRTFFLAFQSFAQDYLSILGYNPATVTLPITIEKVIYGTVNPSMTEFMAPGVIILIAYYATTALTALSLVLERKDGLLERSLVAGVNSFEFLISHIMTQTIVLTIQEVFMLATTFYIFKVPSRGLMLWVFSLTFFQGVAGVMFGLFISSLCADEVSAAMLGMGSFFPTIMLGGIFWPIQSMPDWMASMAAFLPQTLPVESMRFILSRGWGVEYFEVTLGFIATWGWIVIYLIAAAFIFKKYT</sequence>
<keyword evidence="4" id="KW-0067">ATP-binding</keyword>
<evidence type="ECO:0000256" key="7">
    <source>
        <dbReference type="SAM" id="MobiDB-lite"/>
    </source>
</evidence>
<dbReference type="AlphaFoldDB" id="A0A834RCA8"/>
<dbReference type="GO" id="GO:0005524">
    <property type="term" value="F:ATP binding"/>
    <property type="evidence" value="ECO:0007669"/>
    <property type="project" value="UniProtKB-KW"/>
</dbReference>
<keyword evidence="5 8" id="KW-1133">Transmembrane helix</keyword>
<evidence type="ECO:0000313" key="11">
    <source>
        <dbReference type="EMBL" id="KAF7494021.1"/>
    </source>
</evidence>
<dbReference type="GO" id="GO:0016887">
    <property type="term" value="F:ATP hydrolysis activity"/>
    <property type="evidence" value="ECO:0007669"/>
    <property type="project" value="InterPro"/>
</dbReference>
<name>A0A834RCA8_SARSC</name>
<dbReference type="InterPro" id="IPR047817">
    <property type="entry name" value="ABC2_TM_bact-type"/>
</dbReference>
<dbReference type="Pfam" id="PF00005">
    <property type="entry name" value="ABC_tran"/>
    <property type="match status" value="1"/>
</dbReference>
<feature type="domain" description="ABC transmembrane type-2" evidence="10">
    <location>
        <begin position="640"/>
        <end position="869"/>
    </location>
</feature>
<dbReference type="SUPFAM" id="SSF52540">
    <property type="entry name" value="P-loop containing nucleoside triphosphate hydrolases"/>
    <property type="match status" value="1"/>
</dbReference>
<reference evidence="12" key="3">
    <citation type="submission" date="2022-06" db="UniProtKB">
        <authorList>
            <consortium name="EnsemblMetazoa"/>
        </authorList>
    </citation>
    <scope>IDENTIFICATION</scope>
</reference>
<dbReference type="PANTHER" id="PTHR43038:SF3">
    <property type="entry name" value="ABC TRANSPORTER G FAMILY MEMBER 20 ISOFORM X1"/>
    <property type="match status" value="1"/>
</dbReference>
<dbReference type="InterPro" id="IPR003593">
    <property type="entry name" value="AAA+_ATPase"/>
</dbReference>
<feature type="transmembrane region" description="Helical" evidence="8">
    <location>
        <begin position="508"/>
        <end position="527"/>
    </location>
</feature>
<gene>
    <name evidence="11" type="ORF">SSS_2178</name>
</gene>
<keyword evidence="13" id="KW-1185">Reference proteome</keyword>
<dbReference type="Gene3D" id="3.40.50.300">
    <property type="entry name" value="P-loop containing nucleotide triphosphate hydrolases"/>
    <property type="match status" value="1"/>
</dbReference>
<dbReference type="InterPro" id="IPR013525">
    <property type="entry name" value="ABC2_TM"/>
</dbReference>
<dbReference type="OrthoDB" id="10255969at2759"/>
<dbReference type="InterPro" id="IPR017871">
    <property type="entry name" value="ABC_transporter-like_CS"/>
</dbReference>
<feature type="compositionally biased region" description="Low complexity" evidence="7">
    <location>
        <begin position="398"/>
        <end position="420"/>
    </location>
</feature>
<reference evidence="11" key="2">
    <citation type="submission" date="2020-01" db="EMBL/GenBank/DDBJ databases">
        <authorList>
            <person name="Korhonen P.K.K."/>
            <person name="Guangxu M.G."/>
            <person name="Wang T.W."/>
            <person name="Stroehlein A.J.S."/>
            <person name="Young N.D."/>
            <person name="Ang C.-S.A."/>
            <person name="Fernando D.W.F."/>
            <person name="Lu H.L."/>
            <person name="Taylor S.T."/>
            <person name="Ehtesham M.E.M."/>
            <person name="Najaraj S.H.N."/>
            <person name="Harsha G.H.G."/>
            <person name="Madugundu A.M."/>
            <person name="Renuse S.R."/>
            <person name="Holt D.H."/>
            <person name="Pandey A.P."/>
            <person name="Papenfuss A.P."/>
            <person name="Gasser R.B.G."/>
            <person name="Fischer K.F."/>
        </authorList>
    </citation>
    <scope>NUCLEOTIDE SEQUENCE</scope>
    <source>
        <strain evidence="11">SSS_KF_BRIS2020</strain>
    </source>
</reference>
<dbReference type="Proteomes" id="UP000070412">
    <property type="component" value="Unassembled WGS sequence"/>
</dbReference>
<feature type="domain" description="ABC transporter" evidence="9">
    <location>
        <begin position="96"/>
        <end position="330"/>
    </location>
</feature>
<accession>A0A834RCA8</accession>
<evidence type="ECO:0000256" key="8">
    <source>
        <dbReference type="SAM" id="Phobius"/>
    </source>
</evidence>
<dbReference type="PROSITE" id="PS00211">
    <property type="entry name" value="ABC_TRANSPORTER_1"/>
    <property type="match status" value="1"/>
</dbReference>
<feature type="compositionally biased region" description="Low complexity" evidence="7">
    <location>
        <begin position="374"/>
        <end position="389"/>
    </location>
</feature>
<reference evidence="13" key="1">
    <citation type="journal article" date="2020" name="PLoS Negl. Trop. Dis.">
        <title>High-quality nuclear genome for Sarcoptes scabiei-A critical resource for a neglected parasite.</title>
        <authorList>
            <person name="Korhonen P.K."/>
            <person name="Gasser R.B."/>
            <person name="Ma G."/>
            <person name="Wang T."/>
            <person name="Stroehlein A.J."/>
            <person name="Young N.D."/>
            <person name="Ang C.S."/>
            <person name="Fernando D.D."/>
            <person name="Lu H.C."/>
            <person name="Taylor S."/>
            <person name="Reynolds S.L."/>
            <person name="Mofiz E."/>
            <person name="Najaraj S.H."/>
            <person name="Gowda H."/>
            <person name="Madugundu A."/>
            <person name="Renuse S."/>
            <person name="Holt D."/>
            <person name="Pandey A."/>
            <person name="Papenfuss A.T."/>
            <person name="Fischer K."/>
        </authorList>
    </citation>
    <scope>NUCLEOTIDE SEQUENCE [LARGE SCALE GENOMIC DNA]</scope>
</reference>
<evidence type="ECO:0000256" key="4">
    <source>
        <dbReference type="ARBA" id="ARBA00022840"/>
    </source>
</evidence>
<feature type="transmembrane region" description="Helical" evidence="8">
    <location>
        <begin position="623"/>
        <end position="640"/>
    </location>
</feature>
<organism evidence="11">
    <name type="scientific">Sarcoptes scabiei</name>
    <name type="common">Itch mite</name>
    <name type="synonym">Acarus scabiei</name>
    <dbReference type="NCBI Taxonomy" id="52283"/>
    <lineage>
        <taxon>Eukaryota</taxon>
        <taxon>Metazoa</taxon>
        <taxon>Ecdysozoa</taxon>
        <taxon>Arthropoda</taxon>
        <taxon>Chelicerata</taxon>
        <taxon>Arachnida</taxon>
        <taxon>Acari</taxon>
        <taxon>Acariformes</taxon>
        <taxon>Sarcoptiformes</taxon>
        <taxon>Astigmata</taxon>
        <taxon>Psoroptidia</taxon>
        <taxon>Sarcoptoidea</taxon>
        <taxon>Sarcoptidae</taxon>
        <taxon>Sarcoptinae</taxon>
        <taxon>Sarcoptes</taxon>
    </lineage>
</organism>
<feature type="transmembrane region" description="Helical" evidence="8">
    <location>
        <begin position="787"/>
        <end position="806"/>
    </location>
</feature>
<feature type="transmembrane region" description="Helical" evidence="8">
    <location>
        <begin position="720"/>
        <end position="746"/>
    </location>
</feature>
<evidence type="ECO:0000256" key="1">
    <source>
        <dbReference type="ARBA" id="ARBA00004141"/>
    </source>
</evidence>
<dbReference type="EnsemblMetazoa" id="SSS_2178s_mrna">
    <property type="protein sequence ID" value="KAF7494021.1"/>
    <property type="gene ID" value="SSS_2178"/>
</dbReference>
<dbReference type="GO" id="GO:0016020">
    <property type="term" value="C:membrane"/>
    <property type="evidence" value="ECO:0007669"/>
    <property type="project" value="UniProtKB-SubCell"/>
</dbReference>
<dbReference type="PROSITE" id="PS51012">
    <property type="entry name" value="ABC_TM2"/>
    <property type="match status" value="1"/>
</dbReference>
<feature type="transmembrane region" description="Helical" evidence="8">
    <location>
        <begin position="675"/>
        <end position="699"/>
    </location>
</feature>
<feature type="region of interest" description="Disordered" evidence="7">
    <location>
        <begin position="369"/>
        <end position="420"/>
    </location>
</feature>
<dbReference type="EMBL" id="WVUK01000054">
    <property type="protein sequence ID" value="KAF7494021.1"/>
    <property type="molecule type" value="Genomic_DNA"/>
</dbReference>
<dbReference type="PANTHER" id="PTHR43038">
    <property type="entry name" value="ATP-BINDING CASSETTE, SUB-FAMILY H, MEMBER 1"/>
    <property type="match status" value="1"/>
</dbReference>
<evidence type="ECO:0000313" key="13">
    <source>
        <dbReference type="Proteomes" id="UP000070412"/>
    </source>
</evidence>
<evidence type="ECO:0000259" key="9">
    <source>
        <dbReference type="PROSITE" id="PS50893"/>
    </source>
</evidence>
<evidence type="ECO:0000256" key="6">
    <source>
        <dbReference type="ARBA" id="ARBA00023136"/>
    </source>
</evidence>